<keyword evidence="1" id="KW-0812">Transmembrane</keyword>
<accession>A0A382HJM2</accession>
<protein>
    <submittedName>
        <fullName evidence="2">Uncharacterized protein</fullName>
    </submittedName>
</protein>
<feature type="transmembrane region" description="Helical" evidence="1">
    <location>
        <begin position="72"/>
        <end position="93"/>
    </location>
</feature>
<dbReference type="EMBL" id="UINC01061616">
    <property type="protein sequence ID" value="SVB87379.1"/>
    <property type="molecule type" value="Genomic_DNA"/>
</dbReference>
<name>A0A382HJM2_9ZZZZ</name>
<dbReference type="Gene3D" id="1.20.1280.290">
    <property type="match status" value="1"/>
</dbReference>
<gene>
    <name evidence="2" type="ORF">METZ01_LOCUS240233</name>
</gene>
<proteinExistence type="predicted"/>
<evidence type="ECO:0000256" key="1">
    <source>
        <dbReference type="SAM" id="Phobius"/>
    </source>
</evidence>
<feature type="transmembrane region" description="Helical" evidence="1">
    <location>
        <begin position="21"/>
        <end position="40"/>
    </location>
</feature>
<reference evidence="2" key="1">
    <citation type="submission" date="2018-05" db="EMBL/GenBank/DDBJ databases">
        <authorList>
            <person name="Lanie J.A."/>
            <person name="Ng W.-L."/>
            <person name="Kazmierczak K.M."/>
            <person name="Andrzejewski T.M."/>
            <person name="Davidsen T.M."/>
            <person name="Wayne K.J."/>
            <person name="Tettelin H."/>
            <person name="Glass J.I."/>
            <person name="Rusch D."/>
            <person name="Podicherti R."/>
            <person name="Tsui H.-C.T."/>
            <person name="Winkler M.E."/>
        </authorList>
    </citation>
    <scope>NUCLEOTIDE SEQUENCE</scope>
</reference>
<feature type="transmembrane region" description="Helical" evidence="1">
    <location>
        <begin position="46"/>
        <end position="65"/>
    </location>
</feature>
<sequence length="94" mass="10591">MYMKKIKKAKIMKTFAEICGWIGAFLIHFATIPTTLGVILGKNPSLPEVSLVILVWSGLFLYLIRAIAQKDWLYIVSNSIGFFLNSILLAIIIF</sequence>
<evidence type="ECO:0000313" key="2">
    <source>
        <dbReference type="EMBL" id="SVB87379.1"/>
    </source>
</evidence>
<keyword evidence="1" id="KW-0472">Membrane</keyword>
<keyword evidence="1" id="KW-1133">Transmembrane helix</keyword>
<dbReference type="AlphaFoldDB" id="A0A382HJM2"/>
<organism evidence="2">
    <name type="scientific">marine metagenome</name>
    <dbReference type="NCBI Taxonomy" id="408172"/>
    <lineage>
        <taxon>unclassified sequences</taxon>
        <taxon>metagenomes</taxon>
        <taxon>ecological metagenomes</taxon>
    </lineage>
</organism>